<dbReference type="EMBL" id="ML742252">
    <property type="protein sequence ID" value="KAE8146612.1"/>
    <property type="molecule type" value="Genomic_DNA"/>
</dbReference>
<dbReference type="OrthoDB" id="5086080at2759"/>
<evidence type="ECO:0000256" key="1">
    <source>
        <dbReference type="SAM" id="MobiDB-lite"/>
    </source>
</evidence>
<dbReference type="Pfam" id="PF11905">
    <property type="entry name" value="DUF3425"/>
    <property type="match status" value="1"/>
</dbReference>
<evidence type="ECO:0000313" key="3">
    <source>
        <dbReference type="Proteomes" id="UP000325780"/>
    </source>
</evidence>
<evidence type="ECO:0000313" key="2">
    <source>
        <dbReference type="EMBL" id="KAE8146612.1"/>
    </source>
</evidence>
<feature type="region of interest" description="Disordered" evidence="1">
    <location>
        <begin position="60"/>
        <end position="103"/>
    </location>
</feature>
<proteinExistence type="predicted"/>
<reference evidence="2 3" key="1">
    <citation type="submission" date="2019-04" db="EMBL/GenBank/DDBJ databases">
        <title>Friends and foes A comparative genomics study of 23 Aspergillus species from section Flavi.</title>
        <authorList>
            <consortium name="DOE Joint Genome Institute"/>
            <person name="Kjaerbolling I."/>
            <person name="Vesth T."/>
            <person name="Frisvad J.C."/>
            <person name="Nybo J.L."/>
            <person name="Theobald S."/>
            <person name="Kildgaard S."/>
            <person name="Isbrandt T."/>
            <person name="Kuo A."/>
            <person name="Sato A."/>
            <person name="Lyhne E.K."/>
            <person name="Kogle M.E."/>
            <person name="Wiebenga A."/>
            <person name="Kun R.S."/>
            <person name="Lubbers R.J."/>
            <person name="Makela M.R."/>
            <person name="Barry K."/>
            <person name="Chovatia M."/>
            <person name="Clum A."/>
            <person name="Daum C."/>
            <person name="Haridas S."/>
            <person name="He G."/>
            <person name="LaButti K."/>
            <person name="Lipzen A."/>
            <person name="Mondo S."/>
            <person name="Riley R."/>
            <person name="Salamov A."/>
            <person name="Simmons B.A."/>
            <person name="Magnuson J.K."/>
            <person name="Henrissat B."/>
            <person name="Mortensen U.H."/>
            <person name="Larsen T.O."/>
            <person name="Devries R.P."/>
            <person name="Grigoriev I.V."/>
            <person name="Machida M."/>
            <person name="Baker S.E."/>
            <person name="Andersen M.R."/>
        </authorList>
    </citation>
    <scope>NUCLEOTIDE SEQUENCE [LARGE SCALE GENOMIC DNA]</scope>
    <source>
        <strain evidence="2 3">IBT 18842</strain>
    </source>
</reference>
<dbReference type="PANTHER" id="PTHR37012:SF7">
    <property type="entry name" value="B-ZIP TRANSCRIPTION FACTOR (EUROFUNG)-RELATED"/>
    <property type="match status" value="1"/>
</dbReference>
<sequence length="334" mass="37750">MHFTNILQRAPPLSRTRQLKQLSGQGGPASLGEQLCNQQQQVKGLQSTLQKIATLAQEATKPPNALSAGSQEQDQPSSDERHPQNSIVHTENRNPMSEGGPFPIPGLSMPVIPLCNDEVWGTDLRCGESERNFLQVLGHAFSIVEGFPLTLGILANDPVADDDFCIRAVMQGWGAAGKRAPADPAWTLLQAVDQGLFYRADPVTRLTLLRLMRSMILQRMDPSSQRRSVPEYMRKSQLQSTVPHAYFLDFFPWPEFRDYWIARGLDYASEMCASSFARSIYFKWPFEFRDAFMRDVFSDTFSFSHEFNTRYSEIGSWHLVIPAEHVQHAQALPF</sequence>
<protein>
    <submittedName>
        <fullName evidence="2">Uncharacterized protein</fullName>
    </submittedName>
</protein>
<keyword evidence="3" id="KW-1185">Reference proteome</keyword>
<dbReference type="InterPro" id="IPR021833">
    <property type="entry name" value="DUF3425"/>
</dbReference>
<feature type="compositionally biased region" description="Polar residues" evidence="1">
    <location>
        <begin position="67"/>
        <end position="76"/>
    </location>
</feature>
<feature type="region of interest" description="Disordered" evidence="1">
    <location>
        <begin position="1"/>
        <end position="40"/>
    </location>
</feature>
<feature type="compositionally biased region" description="Polar residues" evidence="1">
    <location>
        <begin position="84"/>
        <end position="95"/>
    </location>
</feature>
<organism evidence="2 3">
    <name type="scientific">Aspergillus avenaceus</name>
    <dbReference type="NCBI Taxonomy" id="36643"/>
    <lineage>
        <taxon>Eukaryota</taxon>
        <taxon>Fungi</taxon>
        <taxon>Dikarya</taxon>
        <taxon>Ascomycota</taxon>
        <taxon>Pezizomycotina</taxon>
        <taxon>Eurotiomycetes</taxon>
        <taxon>Eurotiomycetidae</taxon>
        <taxon>Eurotiales</taxon>
        <taxon>Aspergillaceae</taxon>
        <taxon>Aspergillus</taxon>
        <taxon>Aspergillus subgen. Circumdati</taxon>
    </lineage>
</organism>
<dbReference type="Proteomes" id="UP000325780">
    <property type="component" value="Unassembled WGS sequence"/>
</dbReference>
<dbReference type="AlphaFoldDB" id="A0A5N6TJV0"/>
<dbReference type="PANTHER" id="PTHR37012">
    <property type="entry name" value="B-ZIP TRANSCRIPTION FACTOR (EUROFUNG)-RELATED"/>
    <property type="match status" value="1"/>
</dbReference>
<accession>A0A5N6TJV0</accession>
<name>A0A5N6TJV0_ASPAV</name>
<gene>
    <name evidence="2" type="ORF">BDV25DRAFT_143539</name>
</gene>